<organism evidence="3 4">
    <name type="scientific">Phragmitibacter flavus</name>
    <dbReference type="NCBI Taxonomy" id="2576071"/>
    <lineage>
        <taxon>Bacteria</taxon>
        <taxon>Pseudomonadati</taxon>
        <taxon>Verrucomicrobiota</taxon>
        <taxon>Verrucomicrobiia</taxon>
        <taxon>Verrucomicrobiales</taxon>
        <taxon>Verrucomicrobiaceae</taxon>
        <taxon>Phragmitibacter</taxon>
    </lineage>
</organism>
<dbReference type="OrthoDB" id="9816309at2"/>
<evidence type="ECO:0000256" key="1">
    <source>
        <dbReference type="SAM" id="MobiDB-lite"/>
    </source>
</evidence>
<dbReference type="GO" id="GO:0008757">
    <property type="term" value="F:S-adenosylmethionine-dependent methyltransferase activity"/>
    <property type="evidence" value="ECO:0007669"/>
    <property type="project" value="InterPro"/>
</dbReference>
<dbReference type="PANTHER" id="PTHR24422">
    <property type="entry name" value="CHEMOTAXIS PROTEIN METHYLTRANSFERASE"/>
    <property type="match status" value="1"/>
</dbReference>
<evidence type="ECO:0000259" key="2">
    <source>
        <dbReference type="PROSITE" id="PS50123"/>
    </source>
</evidence>
<feature type="region of interest" description="Disordered" evidence="1">
    <location>
        <begin position="38"/>
        <end position="65"/>
    </location>
</feature>
<dbReference type="InterPro" id="IPR035909">
    <property type="entry name" value="CheB_C"/>
</dbReference>
<name>A0A5R8KCG1_9BACT</name>
<feature type="region of interest" description="Disordered" evidence="1">
    <location>
        <begin position="367"/>
        <end position="405"/>
    </location>
</feature>
<comment type="caution">
    <text evidence="3">The sequence shown here is derived from an EMBL/GenBank/DDBJ whole genome shotgun (WGS) entry which is preliminary data.</text>
</comment>
<proteinExistence type="predicted"/>
<dbReference type="EMBL" id="VAUV01000010">
    <property type="protein sequence ID" value="TLD69988.1"/>
    <property type="molecule type" value="Genomic_DNA"/>
</dbReference>
<feature type="compositionally biased region" description="Polar residues" evidence="1">
    <location>
        <begin position="392"/>
        <end position="405"/>
    </location>
</feature>
<dbReference type="Gene3D" id="3.40.50.180">
    <property type="entry name" value="Methylesterase CheB, C-terminal domain"/>
    <property type="match status" value="1"/>
</dbReference>
<evidence type="ECO:0000313" key="3">
    <source>
        <dbReference type="EMBL" id="TLD69988.1"/>
    </source>
</evidence>
<gene>
    <name evidence="3" type="ORF">FEM03_14755</name>
</gene>
<dbReference type="InterPro" id="IPR000673">
    <property type="entry name" value="Sig_transdc_resp-reg_Me-estase"/>
</dbReference>
<feature type="domain" description="CheR-type methyltransferase" evidence="2">
    <location>
        <begin position="172"/>
        <end position="276"/>
    </location>
</feature>
<dbReference type="GO" id="GO:0000156">
    <property type="term" value="F:phosphorelay response regulator activity"/>
    <property type="evidence" value="ECO:0007669"/>
    <property type="project" value="InterPro"/>
</dbReference>
<dbReference type="GO" id="GO:0005737">
    <property type="term" value="C:cytoplasm"/>
    <property type="evidence" value="ECO:0007669"/>
    <property type="project" value="InterPro"/>
</dbReference>
<dbReference type="InterPro" id="IPR050903">
    <property type="entry name" value="Bact_Chemotaxis_MeTrfase"/>
</dbReference>
<sequence>MPPKRQTRVPLGHFIGSVAAKIATPIGRLTTARSPLPSRFICSGPQPRTFPDAPCGPSRGSQRADARACGTQQQANTLRRKTPLALGCVLQLKNHTAHPKAPVNDSNSMSQADAGSAVPGSAFPIVGLGASAGGLEALSQLQRAMPTDTGMGFIIVQHLSPTHPSSLAEILLVHKATGLDVNYYKPSTLHRRIKRRMLLHKTSVLQDDEARLRDDPAEAQALYQDILISVTSFFCDPKPFAALSANVFPSLLSKRSVNEPLRIWTLACSSGEEEKSHERHHPAPRLPLLQTRCHHPHHYHHPCHMAIQPRNRTLVDPADGRRPLLPVLQCVPRLAKIRTDLGSRVCHQHRHPFPSWQNPLAYDLRHSNPFHHPVHHPANPLSQIPRHRRRQTQSPACEASGQNSR</sequence>
<dbReference type="AlphaFoldDB" id="A0A5R8KCG1"/>
<dbReference type="Pfam" id="PF01739">
    <property type="entry name" value="CheR"/>
    <property type="match status" value="1"/>
</dbReference>
<dbReference type="Proteomes" id="UP000306196">
    <property type="component" value="Unassembled WGS sequence"/>
</dbReference>
<dbReference type="PROSITE" id="PS50123">
    <property type="entry name" value="CHER"/>
    <property type="match status" value="1"/>
</dbReference>
<reference evidence="3 4" key="1">
    <citation type="submission" date="2019-05" db="EMBL/GenBank/DDBJ databases">
        <title>Verrucobacter flavum gen. nov., sp. nov. a new member of the family Verrucomicrobiaceae.</title>
        <authorList>
            <person name="Szuroczki S."/>
            <person name="Abbaszade G."/>
            <person name="Szabo A."/>
            <person name="Felfoldi T."/>
            <person name="Schumann P."/>
            <person name="Boka K."/>
            <person name="Keki Z."/>
            <person name="Toumi M."/>
            <person name="Toth E."/>
        </authorList>
    </citation>
    <scope>NUCLEOTIDE SEQUENCE [LARGE SCALE GENOMIC DNA]</scope>
    <source>
        <strain evidence="3 4">MG-N-17</strain>
    </source>
</reference>
<dbReference type="SUPFAM" id="SSF52738">
    <property type="entry name" value="Methylesterase CheB, C-terminal domain"/>
    <property type="match status" value="1"/>
</dbReference>
<dbReference type="PANTHER" id="PTHR24422:SF27">
    <property type="entry name" value="PROTEIN-GLUTAMATE O-METHYLTRANSFERASE"/>
    <property type="match status" value="1"/>
</dbReference>
<dbReference type="InterPro" id="IPR022642">
    <property type="entry name" value="CheR_C"/>
</dbReference>
<dbReference type="GO" id="GO:0008984">
    <property type="term" value="F:protein-glutamate methylesterase activity"/>
    <property type="evidence" value="ECO:0007669"/>
    <property type="project" value="InterPro"/>
</dbReference>
<keyword evidence="4" id="KW-1185">Reference proteome</keyword>
<dbReference type="Gene3D" id="3.40.50.150">
    <property type="entry name" value="Vaccinia Virus protein VP39"/>
    <property type="match status" value="1"/>
</dbReference>
<dbReference type="InterPro" id="IPR000780">
    <property type="entry name" value="CheR_MeTrfase"/>
</dbReference>
<dbReference type="SUPFAM" id="SSF47757">
    <property type="entry name" value="Chemotaxis receptor methyltransferase CheR, N-terminal domain"/>
    <property type="match status" value="1"/>
</dbReference>
<dbReference type="Pfam" id="PF01339">
    <property type="entry name" value="CheB_methylest"/>
    <property type="match status" value="1"/>
</dbReference>
<dbReference type="InterPro" id="IPR029063">
    <property type="entry name" value="SAM-dependent_MTases_sf"/>
</dbReference>
<evidence type="ECO:0000313" key="4">
    <source>
        <dbReference type="Proteomes" id="UP000306196"/>
    </source>
</evidence>
<accession>A0A5R8KCG1</accession>
<dbReference type="GO" id="GO:0006935">
    <property type="term" value="P:chemotaxis"/>
    <property type="evidence" value="ECO:0007669"/>
    <property type="project" value="InterPro"/>
</dbReference>
<protein>
    <recommendedName>
        <fullName evidence="2">CheR-type methyltransferase domain-containing protein</fullName>
    </recommendedName>
</protein>